<comment type="caution">
    <text evidence="2">The sequence shown here is derived from an EMBL/GenBank/DDBJ whole genome shotgun (WGS) entry which is preliminary data.</text>
</comment>
<name>A0A9D4VJT4_PEA</name>
<dbReference type="Gramene" id="Psat07G0171500-T1">
    <property type="protein sequence ID" value="KAI5384836.1"/>
    <property type="gene ID" value="KIW84_071715"/>
</dbReference>
<keyword evidence="3" id="KW-1185">Reference proteome</keyword>
<dbReference type="AlphaFoldDB" id="A0A9D4VJT4"/>
<gene>
    <name evidence="2" type="ORF">KIW84_071715</name>
</gene>
<dbReference type="EMBL" id="JAMSHJ010000007">
    <property type="protein sequence ID" value="KAI5384836.1"/>
    <property type="molecule type" value="Genomic_DNA"/>
</dbReference>
<protein>
    <submittedName>
        <fullName evidence="2">Uncharacterized protein</fullName>
    </submittedName>
</protein>
<evidence type="ECO:0000313" key="3">
    <source>
        <dbReference type="Proteomes" id="UP001058974"/>
    </source>
</evidence>
<evidence type="ECO:0000256" key="1">
    <source>
        <dbReference type="SAM" id="MobiDB-lite"/>
    </source>
</evidence>
<dbReference type="Proteomes" id="UP001058974">
    <property type="component" value="Chromosome 7"/>
</dbReference>
<evidence type="ECO:0000313" key="2">
    <source>
        <dbReference type="EMBL" id="KAI5384836.1"/>
    </source>
</evidence>
<feature type="region of interest" description="Disordered" evidence="1">
    <location>
        <begin position="1"/>
        <end position="53"/>
    </location>
</feature>
<proteinExistence type="predicted"/>
<feature type="compositionally biased region" description="Low complexity" evidence="1">
    <location>
        <begin position="8"/>
        <end position="35"/>
    </location>
</feature>
<accession>A0A9D4VJT4</accession>
<sequence length="180" mass="19887">MACPPPTTNSSPSGSSSSSASGGNSTPPSPVSSLPSPIPPSPSRSIEREVVAGPRVRRTPGYLADYVTGEGEDEEESLSVMLLMMMTENDPVKFEEAVKDKENLEIVRTCMDLHLALRKEQPVSPMGSTTFEQRKDYEKWDRSNRMCLIIIKRDISEVIMGTISEVITNVKDFHAEIEKR</sequence>
<organism evidence="2 3">
    <name type="scientific">Pisum sativum</name>
    <name type="common">Garden pea</name>
    <name type="synonym">Lathyrus oleraceus</name>
    <dbReference type="NCBI Taxonomy" id="3888"/>
    <lineage>
        <taxon>Eukaryota</taxon>
        <taxon>Viridiplantae</taxon>
        <taxon>Streptophyta</taxon>
        <taxon>Embryophyta</taxon>
        <taxon>Tracheophyta</taxon>
        <taxon>Spermatophyta</taxon>
        <taxon>Magnoliopsida</taxon>
        <taxon>eudicotyledons</taxon>
        <taxon>Gunneridae</taxon>
        <taxon>Pentapetalae</taxon>
        <taxon>rosids</taxon>
        <taxon>fabids</taxon>
        <taxon>Fabales</taxon>
        <taxon>Fabaceae</taxon>
        <taxon>Papilionoideae</taxon>
        <taxon>50 kb inversion clade</taxon>
        <taxon>NPAAA clade</taxon>
        <taxon>Hologalegina</taxon>
        <taxon>IRL clade</taxon>
        <taxon>Fabeae</taxon>
        <taxon>Lathyrus</taxon>
    </lineage>
</organism>
<reference evidence="2 3" key="1">
    <citation type="journal article" date="2022" name="Nat. Genet.">
        <title>Improved pea reference genome and pan-genome highlight genomic features and evolutionary characteristics.</title>
        <authorList>
            <person name="Yang T."/>
            <person name="Liu R."/>
            <person name="Luo Y."/>
            <person name="Hu S."/>
            <person name="Wang D."/>
            <person name="Wang C."/>
            <person name="Pandey M.K."/>
            <person name="Ge S."/>
            <person name="Xu Q."/>
            <person name="Li N."/>
            <person name="Li G."/>
            <person name="Huang Y."/>
            <person name="Saxena R.K."/>
            <person name="Ji Y."/>
            <person name="Li M."/>
            <person name="Yan X."/>
            <person name="He Y."/>
            <person name="Liu Y."/>
            <person name="Wang X."/>
            <person name="Xiang C."/>
            <person name="Varshney R.K."/>
            <person name="Ding H."/>
            <person name="Gao S."/>
            <person name="Zong X."/>
        </authorList>
    </citation>
    <scope>NUCLEOTIDE SEQUENCE [LARGE SCALE GENOMIC DNA]</scope>
    <source>
        <strain evidence="2 3">cv. Zhongwan 6</strain>
    </source>
</reference>